<keyword evidence="5" id="KW-0472">Membrane</keyword>
<reference evidence="6 7" key="1">
    <citation type="journal article" date="2013" name="Front. Microbiol.">
        <title>Comparative genomic analyses of the cyanobacterium, Lyngbya aestuarii BL J, a powerful hydrogen producer.</title>
        <authorList>
            <person name="Kothari A."/>
            <person name="Vaughn M."/>
            <person name="Garcia-Pichel F."/>
        </authorList>
    </citation>
    <scope>NUCLEOTIDE SEQUENCE [LARGE SCALE GENOMIC DNA]</scope>
    <source>
        <strain evidence="6 7">BL J</strain>
    </source>
</reference>
<comment type="caution">
    <text evidence="6">The sequence shown here is derived from an EMBL/GenBank/DDBJ whole genome shotgun (WGS) entry which is preliminary data.</text>
</comment>
<proteinExistence type="predicted"/>
<feature type="region of interest" description="Disordered" evidence="4">
    <location>
        <begin position="1"/>
        <end position="24"/>
    </location>
</feature>
<evidence type="ECO:0000256" key="1">
    <source>
        <dbReference type="ARBA" id="ARBA00004196"/>
    </source>
</evidence>
<evidence type="ECO:0000256" key="3">
    <source>
        <dbReference type="SAM" id="Coils"/>
    </source>
</evidence>
<feature type="transmembrane region" description="Helical" evidence="5">
    <location>
        <begin position="30"/>
        <end position="53"/>
    </location>
</feature>
<dbReference type="Gene3D" id="2.40.50.100">
    <property type="match status" value="2"/>
</dbReference>
<dbReference type="Proteomes" id="UP000017127">
    <property type="component" value="Unassembled WGS sequence"/>
</dbReference>
<organism evidence="6 7">
    <name type="scientific">Lyngbya aestuarii BL J</name>
    <dbReference type="NCBI Taxonomy" id="1348334"/>
    <lineage>
        <taxon>Bacteria</taxon>
        <taxon>Bacillati</taxon>
        <taxon>Cyanobacteriota</taxon>
        <taxon>Cyanophyceae</taxon>
        <taxon>Oscillatoriophycideae</taxon>
        <taxon>Oscillatoriales</taxon>
        <taxon>Microcoleaceae</taxon>
        <taxon>Lyngbya</taxon>
    </lineage>
</organism>
<dbReference type="AlphaFoldDB" id="U7QJ34"/>
<gene>
    <name evidence="6" type="ORF">M595_2731</name>
</gene>
<evidence type="ECO:0000313" key="7">
    <source>
        <dbReference type="Proteomes" id="UP000017127"/>
    </source>
</evidence>
<feature type="coiled-coil region" evidence="3">
    <location>
        <begin position="340"/>
        <end position="367"/>
    </location>
</feature>
<protein>
    <submittedName>
        <fullName evidence="6">HlyD secretion family protein</fullName>
    </submittedName>
</protein>
<dbReference type="PANTHER" id="PTHR32347:SF23">
    <property type="entry name" value="BLL5650 PROTEIN"/>
    <property type="match status" value="1"/>
</dbReference>
<dbReference type="RefSeq" id="WP_023066480.1">
    <property type="nucleotide sequence ID" value="NZ_AUZM01000023.1"/>
</dbReference>
<evidence type="ECO:0000313" key="6">
    <source>
        <dbReference type="EMBL" id="ERT07307.1"/>
    </source>
</evidence>
<keyword evidence="5" id="KW-0812">Transmembrane</keyword>
<sequence>MTLNLPPPETSVADSENSSKLRKKNPNQRFRLPILLTATGALLLAGISAVIWVSNNNQVSSPVEESSESKILPVETLTVQPVESYEVSRSYTGEIAALRASNLGFKRGGKLIQVLVSEGDRVQAGEMIARLESEEIEAQLSQAEAALDRSQANLAELEAGSRPEEIAAVQAQLNRAQANLAELEAGSRPEDIAIARAELDGATAQLLNARSGSVRDEIAQAEANVRANQAALQLASTRVSRYLSLREQGAISEDSFEEYLQEERRLEALVDQAQTRIQQLKQSQRSQVDQLEATVEQKRQALRQLQNGPRSEDIVAAQAEVAEIRSNLNKLINGTRPEKIAAAQADVREAQAQVRYYETQLKNTNIRAPFAGIVATRQIDDLTEALP</sequence>
<evidence type="ECO:0000256" key="5">
    <source>
        <dbReference type="SAM" id="Phobius"/>
    </source>
</evidence>
<accession>U7QJ34</accession>
<dbReference type="EMBL" id="AUZM01000023">
    <property type="protein sequence ID" value="ERT07307.1"/>
    <property type="molecule type" value="Genomic_DNA"/>
</dbReference>
<dbReference type="Gene3D" id="1.10.287.470">
    <property type="entry name" value="Helix hairpin bin"/>
    <property type="match status" value="3"/>
</dbReference>
<keyword evidence="2 3" id="KW-0175">Coiled coil</keyword>
<feature type="coiled-coil region" evidence="3">
    <location>
        <begin position="256"/>
        <end position="308"/>
    </location>
</feature>
<name>U7QJ34_9CYAN</name>
<dbReference type="SUPFAM" id="SSF111369">
    <property type="entry name" value="HlyD-like secretion proteins"/>
    <property type="match status" value="2"/>
</dbReference>
<dbReference type="InterPro" id="IPR050465">
    <property type="entry name" value="UPF0194_transport"/>
</dbReference>
<keyword evidence="7" id="KW-1185">Reference proteome</keyword>
<dbReference type="PANTHER" id="PTHR32347">
    <property type="entry name" value="EFFLUX SYSTEM COMPONENT YKNX-RELATED"/>
    <property type="match status" value="1"/>
</dbReference>
<comment type="subcellular location">
    <subcellularLocation>
        <location evidence="1">Cell envelope</location>
    </subcellularLocation>
</comment>
<keyword evidence="5" id="KW-1133">Transmembrane helix</keyword>
<evidence type="ECO:0000256" key="4">
    <source>
        <dbReference type="SAM" id="MobiDB-lite"/>
    </source>
</evidence>
<feature type="coiled-coil region" evidence="3">
    <location>
        <begin position="133"/>
        <end position="186"/>
    </location>
</feature>
<dbReference type="PATRIC" id="fig|1348334.3.peg.2644"/>
<evidence type="ECO:0000256" key="2">
    <source>
        <dbReference type="ARBA" id="ARBA00023054"/>
    </source>
</evidence>
<dbReference type="GO" id="GO:0030313">
    <property type="term" value="C:cell envelope"/>
    <property type="evidence" value="ECO:0007669"/>
    <property type="project" value="UniProtKB-SubCell"/>
</dbReference>